<keyword evidence="3" id="KW-1185">Reference proteome</keyword>
<evidence type="ECO:0000313" key="3">
    <source>
        <dbReference type="Proteomes" id="UP001597509"/>
    </source>
</evidence>
<dbReference type="RefSeq" id="WP_380920393.1">
    <property type="nucleotide sequence ID" value="NZ_JBHUPE010000004.1"/>
</dbReference>
<evidence type="ECO:0008006" key="4">
    <source>
        <dbReference type="Google" id="ProtNLM"/>
    </source>
</evidence>
<feature type="signal peptide" evidence="1">
    <location>
        <begin position="1"/>
        <end position="22"/>
    </location>
</feature>
<proteinExistence type="predicted"/>
<comment type="caution">
    <text evidence="2">The sequence shown here is derived from an EMBL/GenBank/DDBJ whole genome shotgun (WGS) entry which is preliminary data.</text>
</comment>
<gene>
    <name evidence="2" type="ORF">ACFS6I_10845</name>
</gene>
<feature type="chain" id="PRO_5046480431" description="Peptidase S74 domain-containing protein" evidence="1">
    <location>
        <begin position="23"/>
        <end position="233"/>
    </location>
</feature>
<evidence type="ECO:0000313" key="2">
    <source>
        <dbReference type="EMBL" id="MFD2904424.1"/>
    </source>
</evidence>
<dbReference type="Proteomes" id="UP001597509">
    <property type="component" value="Unassembled WGS sequence"/>
</dbReference>
<name>A0ABW5YVC9_9SPHI</name>
<sequence>MKKRIILIASMGLLLCLSEVKAQALYLGIADERDRATIPTDYNRVLKSEFKRGNIIGLPTTAYVYTLGLRGWSDDSGGPAHEMAFAANKLYFRSGTTAAGWATWRQVLVTNNSGFVGIGTDAPKEMLSVNGNIRAHQIKVETSNWPDYVFKDEYQVPTLVEMEKFIKENGHLPEVPKAETVEKEGYSLNDMDKILLKKVEELTLILIDKDKQLKQQNDTLQEVLVRLNKLEGK</sequence>
<reference evidence="3" key="1">
    <citation type="journal article" date="2019" name="Int. J. Syst. Evol. Microbiol.">
        <title>The Global Catalogue of Microorganisms (GCM) 10K type strain sequencing project: providing services to taxonomists for standard genome sequencing and annotation.</title>
        <authorList>
            <consortium name="The Broad Institute Genomics Platform"/>
            <consortium name="The Broad Institute Genome Sequencing Center for Infectious Disease"/>
            <person name="Wu L."/>
            <person name="Ma J."/>
        </authorList>
    </citation>
    <scope>NUCLEOTIDE SEQUENCE [LARGE SCALE GENOMIC DNA]</scope>
    <source>
        <strain evidence="3">KCTC 22209</strain>
    </source>
</reference>
<accession>A0ABW5YVC9</accession>
<dbReference type="EMBL" id="JBHUPE010000004">
    <property type="protein sequence ID" value="MFD2904424.1"/>
    <property type="molecule type" value="Genomic_DNA"/>
</dbReference>
<keyword evidence="1" id="KW-0732">Signal</keyword>
<protein>
    <recommendedName>
        <fullName evidence="4">Peptidase S74 domain-containing protein</fullName>
    </recommendedName>
</protein>
<organism evidence="2 3">
    <name type="scientific">Sphingobacterium anhuiense</name>
    <dbReference type="NCBI Taxonomy" id="493780"/>
    <lineage>
        <taxon>Bacteria</taxon>
        <taxon>Pseudomonadati</taxon>
        <taxon>Bacteroidota</taxon>
        <taxon>Sphingobacteriia</taxon>
        <taxon>Sphingobacteriales</taxon>
        <taxon>Sphingobacteriaceae</taxon>
        <taxon>Sphingobacterium</taxon>
    </lineage>
</organism>
<evidence type="ECO:0000256" key="1">
    <source>
        <dbReference type="SAM" id="SignalP"/>
    </source>
</evidence>